<dbReference type="AlphaFoldDB" id="A0A6A6NX51"/>
<accession>A0A6A6NX51</accession>
<evidence type="ECO:0000313" key="1">
    <source>
        <dbReference type="EMBL" id="KAF2456340.1"/>
    </source>
</evidence>
<protein>
    <submittedName>
        <fullName evidence="1">Uncharacterized protein</fullName>
    </submittedName>
</protein>
<proteinExistence type="predicted"/>
<organism evidence="1 2">
    <name type="scientific">Lineolata rhizophorae</name>
    <dbReference type="NCBI Taxonomy" id="578093"/>
    <lineage>
        <taxon>Eukaryota</taxon>
        <taxon>Fungi</taxon>
        <taxon>Dikarya</taxon>
        <taxon>Ascomycota</taxon>
        <taxon>Pezizomycotina</taxon>
        <taxon>Dothideomycetes</taxon>
        <taxon>Dothideomycetes incertae sedis</taxon>
        <taxon>Lineolatales</taxon>
        <taxon>Lineolataceae</taxon>
        <taxon>Lineolata</taxon>
    </lineage>
</organism>
<dbReference type="EMBL" id="MU001683">
    <property type="protein sequence ID" value="KAF2456340.1"/>
    <property type="molecule type" value="Genomic_DNA"/>
</dbReference>
<reference evidence="1" key="1">
    <citation type="journal article" date="2020" name="Stud. Mycol.">
        <title>101 Dothideomycetes genomes: a test case for predicting lifestyles and emergence of pathogens.</title>
        <authorList>
            <person name="Haridas S."/>
            <person name="Albert R."/>
            <person name="Binder M."/>
            <person name="Bloem J."/>
            <person name="Labutti K."/>
            <person name="Salamov A."/>
            <person name="Andreopoulos B."/>
            <person name="Baker S."/>
            <person name="Barry K."/>
            <person name="Bills G."/>
            <person name="Bluhm B."/>
            <person name="Cannon C."/>
            <person name="Castanera R."/>
            <person name="Culley D."/>
            <person name="Daum C."/>
            <person name="Ezra D."/>
            <person name="Gonzalez J."/>
            <person name="Henrissat B."/>
            <person name="Kuo A."/>
            <person name="Liang C."/>
            <person name="Lipzen A."/>
            <person name="Lutzoni F."/>
            <person name="Magnuson J."/>
            <person name="Mondo S."/>
            <person name="Nolan M."/>
            <person name="Ohm R."/>
            <person name="Pangilinan J."/>
            <person name="Park H.-J."/>
            <person name="Ramirez L."/>
            <person name="Alfaro M."/>
            <person name="Sun H."/>
            <person name="Tritt A."/>
            <person name="Yoshinaga Y."/>
            <person name="Zwiers L.-H."/>
            <person name="Turgeon B."/>
            <person name="Goodwin S."/>
            <person name="Spatafora J."/>
            <person name="Crous P."/>
            <person name="Grigoriev I."/>
        </authorList>
    </citation>
    <scope>NUCLEOTIDE SEQUENCE</scope>
    <source>
        <strain evidence="1">ATCC 16933</strain>
    </source>
</reference>
<name>A0A6A6NX51_9PEZI</name>
<keyword evidence="2" id="KW-1185">Reference proteome</keyword>
<evidence type="ECO:0000313" key="2">
    <source>
        <dbReference type="Proteomes" id="UP000799766"/>
    </source>
</evidence>
<sequence length="155" mass="17230">MLLRTQLDPTDTYGRDGQTWSVQSDWMSSSGARHGEGFKSGVPAVPAWLVKTTIVCTHGILCISDHPLRHTPSTRPPHIYRFIPPFYLSIPIPVTYFTQPHTALSAYIPTHTRHAHAHTLHHGLHHVVMLGLYGCSGPRGLYARHAMRTFGGPAH</sequence>
<gene>
    <name evidence="1" type="ORF">BDY21DRAFT_48475</name>
</gene>
<dbReference type="Proteomes" id="UP000799766">
    <property type="component" value="Unassembled WGS sequence"/>
</dbReference>